<dbReference type="Proteomes" id="UP000005636">
    <property type="component" value="Chromosome"/>
</dbReference>
<protein>
    <submittedName>
        <fullName evidence="1">Uncharacterized protein</fullName>
    </submittedName>
</protein>
<gene>
    <name evidence="1" type="ORF">GTCCBUS3UF5_34690</name>
</gene>
<organism evidence="1 2">
    <name type="scientific">Geobacillus thermoleovorans CCB_US3_UF5</name>
    <dbReference type="NCBI Taxonomy" id="1111068"/>
    <lineage>
        <taxon>Bacteria</taxon>
        <taxon>Bacillati</taxon>
        <taxon>Bacillota</taxon>
        <taxon>Bacilli</taxon>
        <taxon>Bacillales</taxon>
        <taxon>Anoxybacillaceae</taxon>
        <taxon>Geobacillus</taxon>
        <taxon>Geobacillus thermoleovorans group</taxon>
    </lineage>
</organism>
<proteinExistence type="predicted"/>
<keyword evidence="2" id="KW-1185">Reference proteome</keyword>
<accession>A0ABN4A5J7</accession>
<sequence length="40" mass="4516">MKAFRFCADRRFGCHLRSDQEEASFAAKGEGCLFFPPCVS</sequence>
<evidence type="ECO:0000313" key="1">
    <source>
        <dbReference type="EMBL" id="AEV20770.1"/>
    </source>
</evidence>
<reference evidence="1 2" key="1">
    <citation type="submission" date="2011-11" db="EMBL/GenBank/DDBJ databases">
        <title>Complete genome sequence of thermophilic Geobacillus thermoleovorans CCB_US3_UF5.</title>
        <authorList>
            <person name="Muhd Sakaff M.K.L."/>
            <person name="Abdul Rahman A.Y."/>
            <person name="Saito J.A."/>
            <person name="Hou S."/>
            <person name="Alam M."/>
        </authorList>
    </citation>
    <scope>NUCLEOTIDE SEQUENCE [LARGE SCALE GENOMIC DNA]</scope>
    <source>
        <strain evidence="1 2">CCB_US3_UF5</strain>
    </source>
</reference>
<evidence type="ECO:0000313" key="2">
    <source>
        <dbReference type="Proteomes" id="UP000005636"/>
    </source>
</evidence>
<dbReference type="EMBL" id="CP003125">
    <property type="protein sequence ID" value="AEV20770.1"/>
    <property type="molecule type" value="Genomic_DNA"/>
</dbReference>
<name>A0ABN4A5J7_GEOTH</name>